<keyword evidence="10" id="KW-1185">Reference proteome</keyword>
<feature type="transmembrane region" description="Helical" evidence="8">
    <location>
        <begin position="334"/>
        <end position="356"/>
    </location>
</feature>
<dbReference type="AlphaFoldDB" id="A0A6J8ASY3"/>
<evidence type="ECO:0000256" key="8">
    <source>
        <dbReference type="SAM" id="Phobius"/>
    </source>
</evidence>
<evidence type="ECO:0000256" key="5">
    <source>
        <dbReference type="ARBA" id="ARBA00022989"/>
    </source>
</evidence>
<accession>A0A6J8ASY3</accession>
<feature type="transmembrane region" description="Helical" evidence="8">
    <location>
        <begin position="92"/>
        <end position="112"/>
    </location>
</feature>
<reference evidence="9 10" key="1">
    <citation type="submission" date="2020-06" db="EMBL/GenBank/DDBJ databases">
        <authorList>
            <person name="Li R."/>
            <person name="Bekaert M."/>
        </authorList>
    </citation>
    <scope>NUCLEOTIDE SEQUENCE [LARGE SCALE GENOMIC DNA]</scope>
    <source>
        <strain evidence="10">wild</strain>
    </source>
</reference>
<evidence type="ECO:0000256" key="4">
    <source>
        <dbReference type="ARBA" id="ARBA00022856"/>
    </source>
</evidence>
<evidence type="ECO:0000256" key="7">
    <source>
        <dbReference type="RuleBase" id="RU003755"/>
    </source>
</evidence>
<feature type="transmembrane region" description="Helical" evidence="8">
    <location>
        <begin position="293"/>
        <end position="313"/>
    </location>
</feature>
<keyword evidence="4" id="KW-0653">Protein transport</keyword>
<protein>
    <submittedName>
        <fullName evidence="9">SLC15A3_4</fullName>
    </submittedName>
</protein>
<keyword evidence="6 8" id="KW-0472">Membrane</keyword>
<feature type="transmembrane region" description="Helical" evidence="8">
    <location>
        <begin position="504"/>
        <end position="527"/>
    </location>
</feature>
<dbReference type="Gene3D" id="1.20.1250.20">
    <property type="entry name" value="MFS general substrate transporter like domains"/>
    <property type="match status" value="1"/>
</dbReference>
<dbReference type="InterPro" id="IPR000109">
    <property type="entry name" value="POT_fam"/>
</dbReference>
<evidence type="ECO:0000256" key="2">
    <source>
        <dbReference type="ARBA" id="ARBA00005982"/>
    </source>
</evidence>
<feature type="transmembrane region" description="Helical" evidence="8">
    <location>
        <begin position="226"/>
        <end position="244"/>
    </location>
</feature>
<feature type="transmembrane region" description="Helical" evidence="8">
    <location>
        <begin position="158"/>
        <end position="179"/>
    </location>
</feature>
<dbReference type="Proteomes" id="UP000507470">
    <property type="component" value="Unassembled WGS sequence"/>
</dbReference>
<gene>
    <name evidence="9" type="ORF">MCOR_11010</name>
</gene>
<dbReference type="OrthoDB" id="8904098at2759"/>
<keyword evidence="7" id="KW-0813">Transport</keyword>
<dbReference type="InterPro" id="IPR036259">
    <property type="entry name" value="MFS_trans_sf"/>
</dbReference>
<evidence type="ECO:0000313" key="10">
    <source>
        <dbReference type="Proteomes" id="UP000507470"/>
    </source>
</evidence>
<name>A0A6J8ASY3_MYTCO</name>
<dbReference type="InterPro" id="IPR018456">
    <property type="entry name" value="PTR2_symporter_CS"/>
</dbReference>
<feature type="transmembrane region" description="Helical" evidence="8">
    <location>
        <begin position="376"/>
        <end position="397"/>
    </location>
</feature>
<proteinExistence type="inferred from homology"/>
<comment type="similarity">
    <text evidence="2 7">Belongs to the major facilitator superfamily. Proton-dependent oligopeptide transporter (POT/PTR) (TC 2.A.17) family.</text>
</comment>
<dbReference type="GO" id="GO:0016020">
    <property type="term" value="C:membrane"/>
    <property type="evidence" value="ECO:0007669"/>
    <property type="project" value="UniProtKB-SubCell"/>
</dbReference>
<evidence type="ECO:0000256" key="1">
    <source>
        <dbReference type="ARBA" id="ARBA00004141"/>
    </source>
</evidence>
<dbReference type="Pfam" id="PF00854">
    <property type="entry name" value="PTR2"/>
    <property type="match status" value="1"/>
</dbReference>
<keyword evidence="5 8" id="KW-1133">Transmembrane helix</keyword>
<comment type="subcellular location">
    <subcellularLocation>
        <location evidence="1 7">Membrane</location>
        <topology evidence="1 7">Multi-pass membrane protein</topology>
    </subcellularLocation>
</comment>
<dbReference type="GO" id="GO:0022857">
    <property type="term" value="F:transmembrane transporter activity"/>
    <property type="evidence" value="ECO:0007669"/>
    <property type="project" value="InterPro"/>
</dbReference>
<keyword evidence="4" id="KW-0571">Peptide transport</keyword>
<dbReference type="EMBL" id="CACVKT020001887">
    <property type="protein sequence ID" value="CAC5373164.1"/>
    <property type="molecule type" value="Genomic_DNA"/>
</dbReference>
<evidence type="ECO:0000313" key="9">
    <source>
        <dbReference type="EMBL" id="CAC5373164.1"/>
    </source>
</evidence>
<feature type="transmembrane region" description="Helical" evidence="8">
    <location>
        <begin position="461"/>
        <end position="484"/>
    </location>
</feature>
<dbReference type="PROSITE" id="PS01023">
    <property type="entry name" value="PTR2_2"/>
    <property type="match status" value="1"/>
</dbReference>
<keyword evidence="3 7" id="KW-0812">Transmembrane</keyword>
<dbReference type="PANTHER" id="PTHR11654">
    <property type="entry name" value="OLIGOPEPTIDE TRANSPORTER-RELATED"/>
    <property type="match status" value="1"/>
</dbReference>
<sequence>MAEETSATEPLLADLNRRYSIEDISETLPKTTGYGTTEVNPRFTRKRLLIVGSVLMTELCERLTYYSVVANLILFCTSTLDISSTDAARINLVFSGSVFIIPIFGGYVADAFTGKYNAIFGSGLIYVIGLVLLPASAVDYKAWFGDHNDISTETRRGFFISSLVLIAIGTGGIKANVGPFGAQQVENLGPQAVQSFFNWFYWFINVGAIIAYSGVAAVQQDVGFDVGFLIPLISMIIALVIFVINKSKYNSSPAGGSVLQDTIGVCCATDCKGFNNARNDNGGKYSNEMVDGVIAVLRILPVFLFVIMYWAIYSQMSTTFFLQSERMDIKVGSGNVPVAVLNIFDTIIIIALIPIMESFVYPFLERIHKSPSHLQRMGIGMILAAMSVFVAGILEIYRKKDISIIGQTLAGDTFNASSISVFAQIPQFTLIGASEVFTSISGLEFAYSQAPEFMQGVCMGLFLATSGIGGYVAELILEIVVALTGSNPPDSWFPDEINDGKTEYLFFLLGILMLVDFVLFAVVAYFYKYRKLDKDQAEISESTQDKHCVINENVEITVPQHVVVKYDNKEQNITTEM</sequence>
<evidence type="ECO:0000256" key="3">
    <source>
        <dbReference type="ARBA" id="ARBA00022692"/>
    </source>
</evidence>
<feature type="transmembrane region" description="Helical" evidence="8">
    <location>
        <begin position="199"/>
        <end position="219"/>
    </location>
</feature>
<dbReference type="GO" id="GO:0006857">
    <property type="term" value="P:oligopeptide transport"/>
    <property type="evidence" value="ECO:0007669"/>
    <property type="project" value="InterPro"/>
</dbReference>
<evidence type="ECO:0000256" key="6">
    <source>
        <dbReference type="ARBA" id="ARBA00023136"/>
    </source>
</evidence>
<dbReference type="SUPFAM" id="SSF103473">
    <property type="entry name" value="MFS general substrate transporter"/>
    <property type="match status" value="1"/>
</dbReference>
<feature type="transmembrane region" description="Helical" evidence="8">
    <location>
        <begin position="118"/>
        <end position="138"/>
    </location>
</feature>
<organism evidence="9 10">
    <name type="scientific">Mytilus coruscus</name>
    <name type="common">Sea mussel</name>
    <dbReference type="NCBI Taxonomy" id="42192"/>
    <lineage>
        <taxon>Eukaryota</taxon>
        <taxon>Metazoa</taxon>
        <taxon>Spiralia</taxon>
        <taxon>Lophotrochozoa</taxon>
        <taxon>Mollusca</taxon>
        <taxon>Bivalvia</taxon>
        <taxon>Autobranchia</taxon>
        <taxon>Pteriomorphia</taxon>
        <taxon>Mytilida</taxon>
        <taxon>Mytiloidea</taxon>
        <taxon>Mytilidae</taxon>
        <taxon>Mytilinae</taxon>
        <taxon>Mytilus</taxon>
    </lineage>
</organism>